<feature type="compositionally biased region" description="Polar residues" evidence="6">
    <location>
        <begin position="987"/>
        <end position="1002"/>
    </location>
</feature>
<feature type="compositionally biased region" description="Polar residues" evidence="6">
    <location>
        <begin position="1868"/>
        <end position="1899"/>
    </location>
</feature>
<proteinExistence type="predicted"/>
<evidence type="ECO:0000256" key="6">
    <source>
        <dbReference type="SAM" id="MobiDB-lite"/>
    </source>
</evidence>
<dbReference type="RefSeq" id="XP_001581227.1">
    <property type="nucleotide sequence ID" value="XM_001581177.1"/>
</dbReference>
<dbReference type="KEGG" id="tva:5465775"/>
<feature type="region of interest" description="Disordered" evidence="6">
    <location>
        <begin position="1555"/>
        <end position="1590"/>
    </location>
</feature>
<dbReference type="PANTHER" id="PTHR18861">
    <property type="entry name" value="ELKS/RAB6-INTERACTING/CAST PROTEIN"/>
    <property type="match status" value="1"/>
</dbReference>
<reference evidence="7" key="1">
    <citation type="submission" date="2006-10" db="EMBL/GenBank/DDBJ databases">
        <authorList>
            <person name="Amadeo P."/>
            <person name="Zhao Q."/>
            <person name="Wortman J."/>
            <person name="Fraser-Liggett C."/>
            <person name="Carlton J."/>
        </authorList>
    </citation>
    <scope>NUCLEOTIDE SEQUENCE</scope>
    <source>
        <strain evidence="7">G3</strain>
    </source>
</reference>
<dbReference type="InParanoid" id="A2DHG8"/>
<keyword evidence="8" id="KW-1185">Reference proteome</keyword>
<feature type="region of interest" description="Disordered" evidence="6">
    <location>
        <begin position="960"/>
        <end position="1002"/>
    </location>
</feature>
<feature type="compositionally biased region" description="Low complexity" evidence="6">
    <location>
        <begin position="1562"/>
        <end position="1575"/>
    </location>
</feature>
<dbReference type="GO" id="GO:0005856">
    <property type="term" value="C:cytoskeleton"/>
    <property type="evidence" value="ECO:0007669"/>
    <property type="project" value="UniProtKB-SubCell"/>
</dbReference>
<dbReference type="PANTHER" id="PTHR18861:SF0">
    <property type="entry name" value="BRUCHPILOT, ISOFORM J"/>
    <property type="match status" value="1"/>
</dbReference>
<gene>
    <name evidence="7" type="ORF">TVAG_021880</name>
</gene>
<comment type="subcellular location">
    <subcellularLocation>
        <location evidence="1">Cytoplasm</location>
        <location evidence="1">Cytoskeleton</location>
    </subcellularLocation>
</comment>
<feature type="compositionally biased region" description="Basic and acidic residues" evidence="6">
    <location>
        <begin position="1291"/>
        <end position="1322"/>
    </location>
</feature>
<feature type="coiled-coil region" evidence="5">
    <location>
        <begin position="765"/>
        <end position="806"/>
    </location>
</feature>
<feature type="compositionally biased region" description="Basic and acidic residues" evidence="6">
    <location>
        <begin position="8"/>
        <end position="18"/>
    </location>
</feature>
<sequence length="1916" mass="218954">MNPLFNPNREREAKSGLEKHRKLLEYGSSTNSPNKISNIPNDWFYNEQQAAKNWEDLEHYVPQPREEKNDQHNNFAKIERQSELIRNIIENFEMSDAEFITHIMEIIDSEVEYSDVSEQEFLLDAKVKLSELLNSHQLNGTDQSNLLTSLHNWFKMVKQDLIVLEDTDAKEQIFDASVLIQIVNDSFENQEKQAEKAMIYHRNIVDQLSSDIRELTKTVNIQKEEIDQLKEAMMKSSRSKKKDSSRSNSRLLKKIAEQEYKINTLKESISNAKLGAIKSNSNTPTKNLSDNEEEEKIIDEKSERILVLEQNVKELNAQIKQAQTDNQNLSQQLYKLRSNEITSESKIASLERQRNALDAQLKSMSENSASVDDYYKKEMANLRDQIIKEISPEQQLRELSIKHQSEIAQMREQLKKQFDQSAEKIELKYRTQMNQLVKAIDSGEKQGAAKIINDVNEQKIQQLKADFDSYVQQLKETHNSQISSLTKYYENSIKKEQENTKAQERKFEREKENILNQQKWQIEEENTKTKLQMQTDFEENLTNFKKQTQEIRASYDARLHELQQLNDKYFQIIKENELDDELQGQNTDEKISLDMNKIDSVIDASMKAMRANEIEKGITERLNILLESQRNEIDQYRKWQEESAVAEGYKNCRGEINNLRANLMIALSDYKTDVDKGIVTPENTEKLMLKIIELVKGSEEEVNKNDNKGTVLPVSEVDYRFAQVNNQVISLTNENKVLTMMLSKFGNGDDAMSTKDVIDKLVKSASEIEEKHKQSLKENEKLQKIIENLQKTNEKVDVEIDNTVEKLDATTQCVIDLISFDMMTTVKPKEYKDAETQKDKNVTPLVHGATKYRPRKSVIAISPNFMICEFQPVQKPKVELETVCETCHQKFEIDPVVFDLASSVDPVVECPHCHSSHTISSKSTSRTVNTPKDIFSREKEIVAGVKELIDMKKLMRANSTKNTPTLPISAMNQNNNSARSKLERTNSMKSTNNSARSASSQEIDPAITITSSRPSTPKVKIVLPEVPSLALSETTSFEMNFVHAFTVPPTESDFTPEQVKEISDKEKEINQKIDELIDLKSRYESPRIQTCDISTSTTIELTDQSTNTVPIASPVKLSPKPSKVEIKLEPRRSSIIEPKEEEKHEEEREIMLSYYDCDSIYLKPNPIKKAKLDITKQGISYEIFMKPNKLALIYNTEQSVEKIKLPKSKSVYGPQELPLVKASLSISSESFSNMSIKEEPKLALSTENFSLDKVEQQSSLTKFSTGLSIINENTTQHEFSGSVAASTLPKVNEEEKVVEKPKEEEKEPEKPKEEEKVNDETEVETKEFVLPEDSVIIKKDDLIKMKDDNESLKTMHTEISNFVQDLVARHQEIVEYLVGSFTKSSQEGGKKNDEFAAQLAIAIKEREMALQEAQSLNTQLQKKTQEAQDLNSKLTDKDAQIIDIMNDNSNLKAAVEKVTAETDDKNRNIEIYNAADKEQREHLDSLTKAMENETLQKSEFQKELNKAKIEIERLLAKLQYYESEKAVDLAVVSPFLIFSTEQIHELPHKGFGLSPSNQYLDTSSESTATTSSVPEKPQEKPKTPKTPDLLRKAATIIQTSVTLTKPKDTQAKLIQPKSRNFALRSPKLPNFSTLVPMKTQQGTLQYTSVNKGSTGYYERNGVEYKPVHERVINNMKVRLDNLDILLQQKANEVNEALDAKQRLLLQIQKMTQENLQLSRDLRKLNSIHDSTRTRLGNALNVIEEKEEEIKRLRRIIAELQKSTNTIVKETQKADANQSAVTRAEDRAERARRAVAELQEAYKGTAALRRFAQRQILAIARWEAQRKEMIENERRHTMSVLAAMGLISIQTDDENPQSNQDKAPMKVRNMSSAVRTSHAQTRPSTTKNTPSQPRRSTAPGSKNILKAGVVAIPLSVK</sequence>
<dbReference type="EMBL" id="DS113200">
    <property type="protein sequence ID" value="EAY20241.1"/>
    <property type="molecule type" value="Genomic_DNA"/>
</dbReference>
<dbReference type="VEuPathDB" id="TrichDB:TVAG_021880"/>
<evidence type="ECO:0000313" key="7">
    <source>
        <dbReference type="EMBL" id="EAY20241.1"/>
    </source>
</evidence>
<evidence type="ECO:0000256" key="2">
    <source>
        <dbReference type="ARBA" id="ARBA00022490"/>
    </source>
</evidence>
<evidence type="ECO:0000256" key="3">
    <source>
        <dbReference type="ARBA" id="ARBA00023054"/>
    </source>
</evidence>
<accession>A2DHG8</accession>
<evidence type="ECO:0000256" key="1">
    <source>
        <dbReference type="ARBA" id="ARBA00004245"/>
    </source>
</evidence>
<evidence type="ECO:0000313" key="8">
    <source>
        <dbReference type="Proteomes" id="UP000001542"/>
    </source>
</evidence>
<keyword evidence="4" id="KW-0206">Cytoskeleton</keyword>
<dbReference type="SMR" id="A2DHG8"/>
<dbReference type="OrthoDB" id="10688172at2759"/>
<dbReference type="VEuPathDB" id="TrichDB:TVAGG3_0678670"/>
<feature type="region of interest" description="Disordered" evidence="6">
    <location>
        <begin position="1"/>
        <end position="40"/>
    </location>
</feature>
<keyword evidence="3 5" id="KW-0175">Coiled coil</keyword>
<dbReference type="Proteomes" id="UP000001542">
    <property type="component" value="Unassembled WGS sequence"/>
</dbReference>
<feature type="coiled-coil region" evidence="5">
    <location>
        <begin position="1672"/>
        <end position="1800"/>
    </location>
</feature>
<feature type="coiled-coil region" evidence="5">
    <location>
        <begin position="205"/>
        <end position="367"/>
    </location>
</feature>
<dbReference type="STRING" id="5722.A2DHG8"/>
<reference evidence="7" key="2">
    <citation type="journal article" date="2007" name="Science">
        <title>Draft genome sequence of the sexually transmitted pathogen Trichomonas vaginalis.</title>
        <authorList>
            <person name="Carlton J.M."/>
            <person name="Hirt R.P."/>
            <person name="Silva J.C."/>
            <person name="Delcher A.L."/>
            <person name="Schatz M."/>
            <person name="Zhao Q."/>
            <person name="Wortman J.R."/>
            <person name="Bidwell S.L."/>
            <person name="Alsmark U.C.M."/>
            <person name="Besteiro S."/>
            <person name="Sicheritz-Ponten T."/>
            <person name="Noel C.J."/>
            <person name="Dacks J.B."/>
            <person name="Foster P.G."/>
            <person name="Simillion C."/>
            <person name="Van de Peer Y."/>
            <person name="Miranda-Saavedra D."/>
            <person name="Barton G.J."/>
            <person name="Westrop G.D."/>
            <person name="Mueller S."/>
            <person name="Dessi D."/>
            <person name="Fiori P.L."/>
            <person name="Ren Q."/>
            <person name="Paulsen I."/>
            <person name="Zhang H."/>
            <person name="Bastida-Corcuera F.D."/>
            <person name="Simoes-Barbosa A."/>
            <person name="Brown M.T."/>
            <person name="Hayes R.D."/>
            <person name="Mukherjee M."/>
            <person name="Okumura C.Y."/>
            <person name="Schneider R."/>
            <person name="Smith A.J."/>
            <person name="Vanacova S."/>
            <person name="Villalvazo M."/>
            <person name="Haas B.J."/>
            <person name="Pertea M."/>
            <person name="Feldblyum T.V."/>
            <person name="Utterback T.R."/>
            <person name="Shu C.L."/>
            <person name="Osoegawa K."/>
            <person name="de Jong P.J."/>
            <person name="Hrdy I."/>
            <person name="Horvathova L."/>
            <person name="Zubacova Z."/>
            <person name="Dolezal P."/>
            <person name="Malik S.B."/>
            <person name="Logsdon J.M. Jr."/>
            <person name="Henze K."/>
            <person name="Gupta A."/>
            <person name="Wang C.C."/>
            <person name="Dunne R.L."/>
            <person name="Upcroft J.A."/>
            <person name="Upcroft P."/>
            <person name="White O."/>
            <person name="Salzberg S.L."/>
            <person name="Tang P."/>
            <person name="Chiu C.-H."/>
            <person name="Lee Y.-S."/>
            <person name="Embley T.M."/>
            <person name="Coombs G.H."/>
            <person name="Mottram J.C."/>
            <person name="Tachezy J."/>
            <person name="Fraser-Liggett C.M."/>
            <person name="Johnson P.J."/>
        </authorList>
    </citation>
    <scope>NUCLEOTIDE SEQUENCE [LARGE SCALE GENOMIC DNA]</scope>
    <source>
        <strain evidence="7">G3</strain>
    </source>
</reference>
<feature type="coiled-coil region" evidence="5">
    <location>
        <begin position="1483"/>
        <end position="1524"/>
    </location>
</feature>
<feature type="region of interest" description="Disordered" evidence="6">
    <location>
        <begin position="1848"/>
        <end position="1902"/>
    </location>
</feature>
<evidence type="ECO:0000256" key="4">
    <source>
        <dbReference type="ARBA" id="ARBA00023212"/>
    </source>
</evidence>
<feature type="compositionally biased region" description="Polar residues" evidence="6">
    <location>
        <begin position="960"/>
        <end position="979"/>
    </location>
</feature>
<protein>
    <submittedName>
        <fullName evidence="7">Uncharacterized protein</fullName>
    </submittedName>
</protein>
<feature type="coiled-coil region" evidence="5">
    <location>
        <begin position="1399"/>
        <end position="1440"/>
    </location>
</feature>
<keyword evidence="2" id="KW-0963">Cytoplasm</keyword>
<evidence type="ECO:0000256" key="5">
    <source>
        <dbReference type="SAM" id="Coils"/>
    </source>
</evidence>
<feature type="compositionally biased region" description="Polar residues" evidence="6">
    <location>
        <begin position="27"/>
        <end position="40"/>
    </location>
</feature>
<name>A2DHG8_TRIV3</name>
<feature type="region of interest" description="Disordered" evidence="6">
    <location>
        <begin position="1278"/>
        <end position="1322"/>
    </location>
</feature>
<organism evidence="7 8">
    <name type="scientific">Trichomonas vaginalis (strain ATCC PRA-98 / G3)</name>
    <dbReference type="NCBI Taxonomy" id="412133"/>
    <lineage>
        <taxon>Eukaryota</taxon>
        <taxon>Metamonada</taxon>
        <taxon>Parabasalia</taxon>
        <taxon>Trichomonadida</taxon>
        <taxon>Trichomonadidae</taxon>
        <taxon>Trichomonas</taxon>
    </lineage>
</organism>